<dbReference type="Pfam" id="PF06722">
    <property type="entry name" value="EryCIII-like_C"/>
    <property type="match status" value="1"/>
</dbReference>
<evidence type="ECO:0000313" key="6">
    <source>
        <dbReference type="Proteomes" id="UP000011083"/>
    </source>
</evidence>
<dbReference type="Gene3D" id="3.10.450.50">
    <property type="match status" value="1"/>
</dbReference>
<dbReference type="GO" id="GO:0016758">
    <property type="term" value="F:hexosyltransferase activity"/>
    <property type="evidence" value="ECO:0007669"/>
    <property type="project" value="UniProtKB-ARBA"/>
</dbReference>
<dbReference type="RefSeq" id="XP_004368057.1">
    <property type="nucleotide sequence ID" value="XM_004368000.1"/>
</dbReference>
<evidence type="ECO:0000259" key="4">
    <source>
        <dbReference type="Pfam" id="PF13577"/>
    </source>
</evidence>
<evidence type="ECO:0000256" key="1">
    <source>
        <dbReference type="ARBA" id="ARBA00022679"/>
    </source>
</evidence>
<feature type="compositionally biased region" description="Acidic residues" evidence="2">
    <location>
        <begin position="283"/>
        <end position="297"/>
    </location>
</feature>
<dbReference type="PANTHER" id="PTHR48050:SF13">
    <property type="entry name" value="STEROL 3-BETA-GLUCOSYLTRANSFERASE UGT80A2"/>
    <property type="match status" value="1"/>
</dbReference>
<dbReference type="SUPFAM" id="SSF53756">
    <property type="entry name" value="UDP-Glycosyltransferase/glycogen phosphorylase"/>
    <property type="match status" value="1"/>
</dbReference>
<dbReference type="InterPro" id="IPR050426">
    <property type="entry name" value="Glycosyltransferase_28"/>
</dbReference>
<dbReference type="InterPro" id="IPR037401">
    <property type="entry name" value="SnoaL-like"/>
</dbReference>
<gene>
    <name evidence="5" type="ORF">ACA1_290790</name>
</gene>
<name>L8HJA8_ACACF</name>
<dbReference type="Pfam" id="PF13577">
    <property type="entry name" value="SnoaL_4"/>
    <property type="match status" value="1"/>
</dbReference>
<feature type="compositionally biased region" description="Basic and acidic residues" evidence="2">
    <location>
        <begin position="694"/>
        <end position="712"/>
    </location>
</feature>
<dbReference type="Gene3D" id="3.40.50.2000">
    <property type="entry name" value="Glycogen Phosphorylase B"/>
    <property type="match status" value="2"/>
</dbReference>
<dbReference type="InterPro" id="IPR032710">
    <property type="entry name" value="NTF2-like_dom_sf"/>
</dbReference>
<dbReference type="PANTHER" id="PTHR48050">
    <property type="entry name" value="STEROL 3-BETA-GLUCOSYLTRANSFERASE"/>
    <property type="match status" value="1"/>
</dbReference>
<dbReference type="GeneID" id="14926351"/>
<dbReference type="CDD" id="cd03784">
    <property type="entry name" value="GT1_Gtf-like"/>
    <property type="match status" value="1"/>
</dbReference>
<evidence type="ECO:0000256" key="2">
    <source>
        <dbReference type="SAM" id="MobiDB-lite"/>
    </source>
</evidence>
<dbReference type="InterPro" id="IPR002213">
    <property type="entry name" value="UDP_glucos_trans"/>
</dbReference>
<dbReference type="Proteomes" id="UP000011083">
    <property type="component" value="Unassembled WGS sequence"/>
</dbReference>
<dbReference type="InterPro" id="IPR010610">
    <property type="entry name" value="EryCIII-like_C"/>
</dbReference>
<sequence>MDKKSSQGKKVPLDLKRKKSQGKKDKAKQPQHHRASGIRVLFLNVPLHGHINPTLDLASELVLRGNEVVYYASASFREKVEATGAEFRSYAYEEFKLKREITNIFNTAREMLDAAEHILQDSLIDQLKMERYDLIVHDVSAIWGIFLGKILNRPYVCCFPGLAPQWRGYVKSKTIIARGIMERFEGGEYVKESNHILERLLTRFQITGLTVTNLFKGGPYLNLVSTSAYFQPFADVMQRKNFLFCGPSLETRRETVEFPFELLPPSRRKEAKSEGDVDTSEKNEEDGDDEKESESEDSSSKERRHLVYISMGTLYRMNPLFFRTCFAAFKNSPHLFVMSVGKGNLDRAENVGETPDNFIVKEYVPQPQILDRASVFISHGGMGGISEAMVSNVPMVLLPKTIEQQMNARRIEELGAGVNLGCQAEDITADRLRLAVDRLLDPKVSAAYVEATQRVSRSFEETGGAKAAVEAIEKMMEALAIAQAHSMPSIWARLRHTNSASALPLTARLSWERKAEATEFVHNFAYVLDSSNRTAAAEFFVHNGSFNGARGGDAIKEFMRSSLPTPLAQRHVFSNVLVTARDDTHLHVKALVQAYHEQGTVCVQDYTADLVRNDQNNGWLFESVVMVPFTTVAAPRPTTPRSGKKSSPRVPTKTTPKEKRRNDHHKGKERRESESSDASDVSGLGSSDDAYQLKLRDLEASEREAKEEEDHRSARRKGSAP</sequence>
<protein>
    <submittedName>
        <fullName evidence="5">Glycosyltransferase, MGT subfamily protein</fullName>
    </submittedName>
</protein>
<feature type="compositionally biased region" description="Basic and acidic residues" evidence="2">
    <location>
        <begin position="267"/>
        <end position="282"/>
    </location>
</feature>
<dbReference type="AlphaFoldDB" id="L8HJA8"/>
<keyword evidence="1 5" id="KW-0808">Transferase</keyword>
<feature type="compositionally biased region" description="Basic and acidic residues" evidence="2">
    <location>
        <begin position="1"/>
        <end position="15"/>
    </location>
</feature>
<dbReference type="GO" id="GO:0008194">
    <property type="term" value="F:UDP-glycosyltransferase activity"/>
    <property type="evidence" value="ECO:0007669"/>
    <property type="project" value="InterPro"/>
</dbReference>
<dbReference type="VEuPathDB" id="AmoebaDB:ACA1_290790"/>
<feature type="domain" description="Erythromycin biosynthesis protein CIII-like C-terminal" evidence="3">
    <location>
        <begin position="348"/>
        <end position="456"/>
    </location>
</feature>
<dbReference type="KEGG" id="acan:ACA1_290790"/>
<dbReference type="OMA" id="TACKETR"/>
<evidence type="ECO:0000259" key="3">
    <source>
        <dbReference type="Pfam" id="PF06722"/>
    </source>
</evidence>
<keyword evidence="6" id="KW-1185">Reference proteome</keyword>
<dbReference type="FunFam" id="3.40.50.2000:FF:000072">
    <property type="entry name" value="Glycosyl transferase"/>
    <property type="match status" value="1"/>
</dbReference>
<dbReference type="SUPFAM" id="SSF54427">
    <property type="entry name" value="NTF2-like"/>
    <property type="match status" value="1"/>
</dbReference>
<dbReference type="CDD" id="cd00531">
    <property type="entry name" value="NTF2_like"/>
    <property type="match status" value="1"/>
</dbReference>
<feature type="region of interest" description="Disordered" evidence="2">
    <location>
        <begin position="1"/>
        <end position="34"/>
    </location>
</feature>
<accession>L8HJA8</accession>
<reference evidence="5 6" key="1">
    <citation type="journal article" date="2013" name="Genome Biol.">
        <title>Genome of Acanthamoeba castellanii highlights extensive lateral gene transfer and early evolution of tyrosine kinase signaling.</title>
        <authorList>
            <person name="Clarke M."/>
            <person name="Lohan A.J."/>
            <person name="Liu B."/>
            <person name="Lagkouvardos I."/>
            <person name="Roy S."/>
            <person name="Zafar N."/>
            <person name="Bertelli C."/>
            <person name="Schilde C."/>
            <person name="Kianianmomeni A."/>
            <person name="Burglin T.R."/>
            <person name="Frech C."/>
            <person name="Turcotte B."/>
            <person name="Kopec K.O."/>
            <person name="Synnott J.M."/>
            <person name="Choo C."/>
            <person name="Paponov I."/>
            <person name="Finkler A."/>
            <person name="Soon Heng Tan C."/>
            <person name="Hutchins A.P."/>
            <person name="Weinmeier T."/>
            <person name="Rattei T."/>
            <person name="Chu J.S."/>
            <person name="Gimenez G."/>
            <person name="Irimia M."/>
            <person name="Rigden D.J."/>
            <person name="Fitzpatrick D.A."/>
            <person name="Lorenzo-Morales J."/>
            <person name="Bateman A."/>
            <person name="Chiu C.H."/>
            <person name="Tang P."/>
            <person name="Hegemann P."/>
            <person name="Fromm H."/>
            <person name="Raoult D."/>
            <person name="Greub G."/>
            <person name="Miranda-Saavedra D."/>
            <person name="Chen N."/>
            <person name="Nash P."/>
            <person name="Ginger M.L."/>
            <person name="Horn M."/>
            <person name="Schaap P."/>
            <person name="Caler L."/>
            <person name="Loftus B."/>
        </authorList>
    </citation>
    <scope>NUCLEOTIDE SEQUENCE [LARGE SCALE GENOMIC DNA]</scope>
    <source>
        <strain evidence="5 6">Neff</strain>
    </source>
</reference>
<proteinExistence type="predicted"/>
<organism evidence="5 6">
    <name type="scientific">Acanthamoeba castellanii (strain ATCC 30010 / Neff)</name>
    <dbReference type="NCBI Taxonomy" id="1257118"/>
    <lineage>
        <taxon>Eukaryota</taxon>
        <taxon>Amoebozoa</taxon>
        <taxon>Discosea</taxon>
        <taxon>Longamoebia</taxon>
        <taxon>Centramoebida</taxon>
        <taxon>Acanthamoebidae</taxon>
        <taxon>Acanthamoeba</taxon>
    </lineage>
</organism>
<dbReference type="OrthoDB" id="5835829at2759"/>
<feature type="region of interest" description="Disordered" evidence="2">
    <location>
        <begin position="267"/>
        <end position="302"/>
    </location>
</feature>
<feature type="domain" description="SnoaL-like" evidence="4">
    <location>
        <begin position="513"/>
        <end position="623"/>
    </location>
</feature>
<feature type="region of interest" description="Disordered" evidence="2">
    <location>
        <begin position="633"/>
        <end position="721"/>
    </location>
</feature>
<evidence type="ECO:0000313" key="5">
    <source>
        <dbReference type="EMBL" id="ELR25302.1"/>
    </source>
</evidence>
<dbReference type="EMBL" id="KB007805">
    <property type="protein sequence ID" value="ELR25302.1"/>
    <property type="molecule type" value="Genomic_DNA"/>
</dbReference>